<feature type="DNA-binding region" description="H-T-H motif" evidence="2">
    <location>
        <begin position="33"/>
        <end position="52"/>
    </location>
</feature>
<dbReference type="PRINTS" id="PR00455">
    <property type="entry name" value="HTHTETR"/>
</dbReference>
<dbReference type="AlphaFoldDB" id="A0A1V4HAR8"/>
<dbReference type="SUPFAM" id="SSF46689">
    <property type="entry name" value="Homeodomain-like"/>
    <property type="match status" value="1"/>
</dbReference>
<dbReference type="Proteomes" id="UP000190626">
    <property type="component" value="Unassembled WGS sequence"/>
</dbReference>
<dbReference type="PROSITE" id="PS50977">
    <property type="entry name" value="HTH_TETR_2"/>
    <property type="match status" value="1"/>
</dbReference>
<dbReference type="Gene3D" id="1.10.357.10">
    <property type="entry name" value="Tetracycline Repressor, domain 2"/>
    <property type="match status" value="1"/>
</dbReference>
<dbReference type="OrthoDB" id="9809994at2"/>
<reference evidence="5" key="1">
    <citation type="submission" date="2016-07" db="EMBL/GenBank/DDBJ databases">
        <authorList>
            <person name="Florea S."/>
            <person name="Webb J.S."/>
            <person name="Jaromczyk J."/>
            <person name="Schardl C.L."/>
        </authorList>
    </citation>
    <scope>NUCLEOTIDE SEQUENCE [LARGE SCALE GENOMIC DNA]</scope>
    <source>
        <strain evidence="5">CY1</strain>
    </source>
</reference>
<keyword evidence="1 2" id="KW-0238">DNA-binding</keyword>
<evidence type="ECO:0000313" key="4">
    <source>
        <dbReference type="EMBL" id="OPH47811.1"/>
    </source>
</evidence>
<dbReference type="EMBL" id="MBTG01000053">
    <property type="protein sequence ID" value="OPH47811.1"/>
    <property type="molecule type" value="Genomic_DNA"/>
</dbReference>
<dbReference type="InterPro" id="IPR050624">
    <property type="entry name" value="HTH-type_Tx_Regulator"/>
</dbReference>
<evidence type="ECO:0000313" key="5">
    <source>
        <dbReference type="Proteomes" id="UP000190626"/>
    </source>
</evidence>
<dbReference type="RefSeq" id="WP_079419771.1">
    <property type="nucleotide sequence ID" value="NZ_MBTG01000053.1"/>
</dbReference>
<dbReference type="InterPro" id="IPR009057">
    <property type="entry name" value="Homeodomain-like_sf"/>
</dbReference>
<dbReference type="PANTHER" id="PTHR43479">
    <property type="entry name" value="ACREF/ENVCD OPERON REPRESSOR-RELATED"/>
    <property type="match status" value="1"/>
</dbReference>
<evidence type="ECO:0000256" key="2">
    <source>
        <dbReference type="PROSITE-ProRule" id="PRU00335"/>
    </source>
</evidence>
<sequence>MLQAFAKLNADRQAKVLDAAAKIFALDGYHPASITQICEEAKISNGALYKYFKNKEDLFFAVLDRCVNLMVNEIVTIYSSNHNTGLAIRMLLQATEKLADNYRDYLTIYADLGSSSHTVFAAETSEKFELTVSKYLRRVVEDGKRRNEFNTQLDDNLLTFFIDNYVMLFLYSLVSEYHHNRFESFFCEGKGVLSTKEKIDLVMQSISIIIK</sequence>
<evidence type="ECO:0000259" key="3">
    <source>
        <dbReference type="PROSITE" id="PS50977"/>
    </source>
</evidence>
<dbReference type="Pfam" id="PF00440">
    <property type="entry name" value="TetR_N"/>
    <property type="match status" value="1"/>
</dbReference>
<evidence type="ECO:0000256" key="1">
    <source>
        <dbReference type="ARBA" id="ARBA00023125"/>
    </source>
</evidence>
<gene>
    <name evidence="4" type="ORF">BC351_39495</name>
</gene>
<protein>
    <recommendedName>
        <fullName evidence="3">HTH tetR-type domain-containing protein</fullName>
    </recommendedName>
</protein>
<comment type="caution">
    <text evidence="4">The sequence shown here is derived from an EMBL/GenBank/DDBJ whole genome shotgun (WGS) entry which is preliminary data.</text>
</comment>
<proteinExistence type="predicted"/>
<feature type="domain" description="HTH tetR-type" evidence="3">
    <location>
        <begin position="10"/>
        <end position="70"/>
    </location>
</feature>
<dbReference type="GO" id="GO:0003677">
    <property type="term" value="F:DNA binding"/>
    <property type="evidence" value="ECO:0007669"/>
    <property type="project" value="UniProtKB-UniRule"/>
</dbReference>
<name>A0A1V4HAR8_9BACL</name>
<accession>A0A1V4HAR8</accession>
<dbReference type="PROSITE" id="PS01081">
    <property type="entry name" value="HTH_TETR_1"/>
    <property type="match status" value="1"/>
</dbReference>
<dbReference type="PANTHER" id="PTHR43479:SF11">
    <property type="entry name" value="ACREF_ENVCD OPERON REPRESSOR-RELATED"/>
    <property type="match status" value="1"/>
</dbReference>
<keyword evidence="5" id="KW-1185">Reference proteome</keyword>
<organism evidence="4 5">
    <name type="scientific">Paenibacillus ferrarius</name>
    <dbReference type="NCBI Taxonomy" id="1469647"/>
    <lineage>
        <taxon>Bacteria</taxon>
        <taxon>Bacillati</taxon>
        <taxon>Bacillota</taxon>
        <taxon>Bacilli</taxon>
        <taxon>Bacillales</taxon>
        <taxon>Paenibacillaceae</taxon>
        <taxon>Paenibacillus</taxon>
    </lineage>
</organism>
<dbReference type="InterPro" id="IPR001647">
    <property type="entry name" value="HTH_TetR"/>
</dbReference>
<dbReference type="STRING" id="1469647.BC351_39495"/>
<dbReference type="InterPro" id="IPR023772">
    <property type="entry name" value="DNA-bd_HTH_TetR-type_CS"/>
</dbReference>